<evidence type="ECO:0000256" key="3">
    <source>
        <dbReference type="ARBA" id="ARBA00011270"/>
    </source>
</evidence>
<keyword evidence="12" id="KW-1185">Reference proteome</keyword>
<dbReference type="PANTHER" id="PTHR43406">
    <property type="entry name" value="TRYPTOPHAN SYNTHASE, ALPHA CHAIN"/>
    <property type="match status" value="1"/>
</dbReference>
<dbReference type="GO" id="GO:0004834">
    <property type="term" value="F:tryptophan synthase activity"/>
    <property type="evidence" value="ECO:0007669"/>
    <property type="project" value="UniProtKB-UniRule"/>
</dbReference>
<comment type="pathway">
    <text evidence="2 9">Amino-acid biosynthesis; L-tryptophan biosynthesis; L-tryptophan from chorismate: step 5/5.</text>
</comment>
<name>A0A286EG22_9NEIS</name>
<dbReference type="FunFam" id="3.20.20.70:FF:000037">
    <property type="entry name" value="Tryptophan synthase alpha chain"/>
    <property type="match status" value="1"/>
</dbReference>
<evidence type="ECO:0000256" key="7">
    <source>
        <dbReference type="ARBA" id="ARBA00023239"/>
    </source>
</evidence>
<evidence type="ECO:0000256" key="4">
    <source>
        <dbReference type="ARBA" id="ARBA00022605"/>
    </source>
</evidence>
<evidence type="ECO:0000256" key="2">
    <source>
        <dbReference type="ARBA" id="ARBA00004733"/>
    </source>
</evidence>
<dbReference type="AlphaFoldDB" id="A0A286EG22"/>
<gene>
    <name evidence="9" type="primary">trpA</name>
    <name evidence="11" type="ORF">SAMN02746062_01866</name>
</gene>
<sequence length="260" mass="27533">MSRIQTTFAALGERKALIPYITAGDPNLATTVELMHAMVANGADILELGIPFSDPMADGATIQRAVERALQNGVGLKDVLQAVAQFRQQNQHTPVVLMGYLNPIHKMGYAQFAQAAAQAGVDGVLTVDNPIETIAPLQSELQKNGVDCIFLVAPTTTETRIAQIAQYASGFVYYVSLKGVTGSAQLNTQAVAEKLTVLRRHIRIPIGVGFGISDAASAAQIASVADAVIVGSRIVLEIEQNSGSEIQAVGKLVRELKNAI</sequence>
<dbReference type="PROSITE" id="PS00167">
    <property type="entry name" value="TRP_SYNTHASE_ALPHA"/>
    <property type="match status" value="1"/>
</dbReference>
<comment type="catalytic activity">
    <reaction evidence="8 9">
        <text>(1S,2R)-1-C-(indol-3-yl)glycerol 3-phosphate + L-serine = D-glyceraldehyde 3-phosphate + L-tryptophan + H2O</text>
        <dbReference type="Rhea" id="RHEA:10532"/>
        <dbReference type="ChEBI" id="CHEBI:15377"/>
        <dbReference type="ChEBI" id="CHEBI:33384"/>
        <dbReference type="ChEBI" id="CHEBI:57912"/>
        <dbReference type="ChEBI" id="CHEBI:58866"/>
        <dbReference type="ChEBI" id="CHEBI:59776"/>
        <dbReference type="EC" id="4.2.1.20"/>
    </reaction>
</comment>
<keyword evidence="7 9" id="KW-0456">Lyase</keyword>
<comment type="function">
    <text evidence="1 9">The alpha subunit is responsible for the aldol cleavage of indoleglycerol phosphate to indole and glyceraldehyde 3-phosphate.</text>
</comment>
<dbReference type="CDD" id="cd04724">
    <property type="entry name" value="Tryptophan_synthase_alpha"/>
    <property type="match status" value="1"/>
</dbReference>
<dbReference type="PANTHER" id="PTHR43406:SF1">
    <property type="entry name" value="TRYPTOPHAN SYNTHASE ALPHA CHAIN, CHLOROPLASTIC"/>
    <property type="match status" value="1"/>
</dbReference>
<dbReference type="SUPFAM" id="SSF51366">
    <property type="entry name" value="Ribulose-phoshate binding barrel"/>
    <property type="match status" value="1"/>
</dbReference>
<evidence type="ECO:0000313" key="12">
    <source>
        <dbReference type="Proteomes" id="UP000219669"/>
    </source>
</evidence>
<dbReference type="NCBIfam" id="TIGR00262">
    <property type="entry name" value="trpA"/>
    <property type="match status" value="1"/>
</dbReference>
<dbReference type="Proteomes" id="UP000219669">
    <property type="component" value="Unassembled WGS sequence"/>
</dbReference>
<dbReference type="HAMAP" id="MF_00131">
    <property type="entry name" value="Trp_synth_alpha"/>
    <property type="match status" value="1"/>
</dbReference>
<evidence type="ECO:0000256" key="10">
    <source>
        <dbReference type="RuleBase" id="RU003662"/>
    </source>
</evidence>
<keyword evidence="4 9" id="KW-0028">Amino-acid biosynthesis</keyword>
<keyword evidence="5 9" id="KW-0822">Tryptophan biosynthesis</keyword>
<dbReference type="InterPro" id="IPR018204">
    <property type="entry name" value="Trp_synthase_alpha_AS"/>
</dbReference>
<dbReference type="InterPro" id="IPR002028">
    <property type="entry name" value="Trp_synthase_suA"/>
</dbReference>
<dbReference type="Pfam" id="PF00290">
    <property type="entry name" value="Trp_syntA"/>
    <property type="match status" value="1"/>
</dbReference>
<dbReference type="InterPro" id="IPR011060">
    <property type="entry name" value="RibuloseP-bd_barrel"/>
</dbReference>
<feature type="active site" description="Proton acceptor" evidence="9">
    <location>
        <position position="58"/>
    </location>
</feature>
<proteinExistence type="inferred from homology"/>
<reference evidence="11 12" key="1">
    <citation type="submission" date="2017-09" db="EMBL/GenBank/DDBJ databases">
        <authorList>
            <person name="Ehlers B."/>
            <person name="Leendertz F.H."/>
        </authorList>
    </citation>
    <scope>NUCLEOTIDE SEQUENCE [LARGE SCALE GENOMIC DNA]</scope>
    <source>
        <strain evidence="11 12">DSM 16848</strain>
    </source>
</reference>
<evidence type="ECO:0000256" key="5">
    <source>
        <dbReference type="ARBA" id="ARBA00022822"/>
    </source>
</evidence>
<comment type="subunit">
    <text evidence="3 9">Tetramer of two alpha and two beta chains.</text>
</comment>
<dbReference type="OrthoDB" id="9804578at2"/>
<dbReference type="RefSeq" id="WP_097114844.1">
    <property type="nucleotide sequence ID" value="NZ_CP083931.1"/>
</dbReference>
<evidence type="ECO:0000256" key="9">
    <source>
        <dbReference type="HAMAP-Rule" id="MF_00131"/>
    </source>
</evidence>
<dbReference type="Gene3D" id="3.20.20.70">
    <property type="entry name" value="Aldolase class I"/>
    <property type="match status" value="1"/>
</dbReference>
<dbReference type="UniPathway" id="UPA00035">
    <property type="reaction ID" value="UER00044"/>
</dbReference>
<dbReference type="EMBL" id="OCNF01000019">
    <property type="protein sequence ID" value="SOD69861.1"/>
    <property type="molecule type" value="Genomic_DNA"/>
</dbReference>
<protein>
    <recommendedName>
        <fullName evidence="9">Tryptophan synthase alpha chain</fullName>
        <ecNumber evidence="9">4.2.1.20</ecNumber>
    </recommendedName>
</protein>
<dbReference type="GO" id="GO:0005829">
    <property type="term" value="C:cytosol"/>
    <property type="evidence" value="ECO:0007669"/>
    <property type="project" value="TreeGrafter"/>
</dbReference>
<evidence type="ECO:0000256" key="1">
    <source>
        <dbReference type="ARBA" id="ARBA00003365"/>
    </source>
</evidence>
<keyword evidence="6 9" id="KW-0057">Aromatic amino acid biosynthesis</keyword>
<accession>A0A286EG22</accession>
<evidence type="ECO:0000313" key="11">
    <source>
        <dbReference type="EMBL" id="SOD69861.1"/>
    </source>
</evidence>
<evidence type="ECO:0000256" key="8">
    <source>
        <dbReference type="ARBA" id="ARBA00049047"/>
    </source>
</evidence>
<dbReference type="InterPro" id="IPR013785">
    <property type="entry name" value="Aldolase_TIM"/>
</dbReference>
<comment type="similarity">
    <text evidence="9 10">Belongs to the TrpA family.</text>
</comment>
<dbReference type="EC" id="4.2.1.20" evidence="9"/>
<evidence type="ECO:0000256" key="6">
    <source>
        <dbReference type="ARBA" id="ARBA00023141"/>
    </source>
</evidence>
<feature type="active site" description="Proton acceptor" evidence="9">
    <location>
        <position position="47"/>
    </location>
</feature>
<organism evidence="11 12">
    <name type="scientific">Alysiella filiformis DSM 16848</name>
    <dbReference type="NCBI Taxonomy" id="1120981"/>
    <lineage>
        <taxon>Bacteria</taxon>
        <taxon>Pseudomonadati</taxon>
        <taxon>Pseudomonadota</taxon>
        <taxon>Betaproteobacteria</taxon>
        <taxon>Neisseriales</taxon>
        <taxon>Neisseriaceae</taxon>
        <taxon>Alysiella</taxon>
    </lineage>
</organism>